<dbReference type="SUPFAM" id="SSF57716">
    <property type="entry name" value="Glucocorticoid receptor-like (DNA-binding domain)"/>
    <property type="match status" value="1"/>
</dbReference>
<keyword evidence="1" id="KW-0479">Metal-binding</keyword>
<dbReference type="Proteomes" id="UP000000707">
    <property type="component" value="Unassembled WGS sequence"/>
</dbReference>
<dbReference type="InterPro" id="IPR013088">
    <property type="entry name" value="Znf_NHR/GATA"/>
</dbReference>
<feature type="region of interest" description="Disordered" evidence="7">
    <location>
        <begin position="92"/>
        <end position="112"/>
    </location>
</feature>
<evidence type="ECO:0000259" key="8">
    <source>
        <dbReference type="PROSITE" id="PS50114"/>
    </source>
</evidence>
<dbReference type="CDD" id="cd00202">
    <property type="entry name" value="ZnF_GATA"/>
    <property type="match status" value="1"/>
</dbReference>
<dbReference type="AlphaFoldDB" id="G3BDP7"/>
<evidence type="ECO:0000256" key="6">
    <source>
        <dbReference type="PROSITE-ProRule" id="PRU00094"/>
    </source>
</evidence>
<dbReference type="PROSITE" id="PS50114">
    <property type="entry name" value="GATA_ZN_FINGER_2"/>
    <property type="match status" value="1"/>
</dbReference>
<dbReference type="GO" id="GO:0008270">
    <property type="term" value="F:zinc ion binding"/>
    <property type="evidence" value="ECO:0007669"/>
    <property type="project" value="UniProtKB-KW"/>
</dbReference>
<sequence length="234" mass="25739">MLDSRTKLPSISELTRSHEVKLPDLSGYTASQPSLATPIKLPSLSQLTHYSPAYTSANGNTATTTNTTTPALQPAYKFGTNYQYGKSPRQMVSPQQMVSPPPVVTPPAAHGQHIHSPTEFPVAQQSGYSYYMPYYSVYYGQSTPSPQQQYLVPEVINKPINKCHRCGTTETPEWRRGPNGVRTLCNACGLYHAKLVKRKGAAIAAQEVLNNKVRKGKNGRRVSIKSAMINSKLM</sequence>
<dbReference type="PANTHER" id="PTHR47172:SF24">
    <property type="entry name" value="GATA ZINC FINGER DOMAIN-CONTAINING PROTEIN 14-RELATED"/>
    <property type="match status" value="1"/>
</dbReference>
<dbReference type="Pfam" id="PF00320">
    <property type="entry name" value="GATA"/>
    <property type="match status" value="1"/>
</dbReference>
<evidence type="ECO:0000256" key="4">
    <source>
        <dbReference type="ARBA" id="ARBA00023015"/>
    </source>
</evidence>
<dbReference type="EMBL" id="GL996528">
    <property type="protein sequence ID" value="EGV60352.1"/>
    <property type="molecule type" value="Genomic_DNA"/>
</dbReference>
<evidence type="ECO:0000313" key="10">
    <source>
        <dbReference type="Proteomes" id="UP000000707"/>
    </source>
</evidence>
<evidence type="ECO:0000313" key="9">
    <source>
        <dbReference type="EMBL" id="EGV60352.1"/>
    </source>
</evidence>
<evidence type="ECO:0000256" key="7">
    <source>
        <dbReference type="SAM" id="MobiDB-lite"/>
    </source>
</evidence>
<dbReference type="SMART" id="SM00401">
    <property type="entry name" value="ZnF_GATA"/>
    <property type="match status" value="1"/>
</dbReference>
<dbReference type="PANTHER" id="PTHR47172">
    <property type="entry name" value="OS01G0976800 PROTEIN"/>
    <property type="match status" value="1"/>
</dbReference>
<accession>G3BDP7</accession>
<gene>
    <name evidence="9" type="ORF">CANTEDRAFT_136835</name>
</gene>
<evidence type="ECO:0000256" key="3">
    <source>
        <dbReference type="ARBA" id="ARBA00022833"/>
    </source>
</evidence>
<evidence type="ECO:0000256" key="2">
    <source>
        <dbReference type="ARBA" id="ARBA00022771"/>
    </source>
</evidence>
<protein>
    <recommendedName>
        <fullName evidence="8">GATA-type domain-containing protein</fullName>
    </recommendedName>
</protein>
<keyword evidence="10" id="KW-1185">Reference proteome</keyword>
<name>G3BDP7_CANTC</name>
<dbReference type="HOGENOM" id="CLU_1184879_0_0_1"/>
<keyword evidence="5" id="KW-0804">Transcription</keyword>
<proteinExistence type="predicted"/>
<keyword evidence="4" id="KW-0805">Transcription regulation</keyword>
<keyword evidence="3" id="KW-0862">Zinc</keyword>
<evidence type="ECO:0000256" key="5">
    <source>
        <dbReference type="ARBA" id="ARBA00023163"/>
    </source>
</evidence>
<dbReference type="eggNOG" id="KOG1601">
    <property type="taxonomic scope" value="Eukaryota"/>
</dbReference>
<dbReference type="Gene3D" id="3.30.50.10">
    <property type="entry name" value="Erythroid Transcription Factor GATA-1, subunit A"/>
    <property type="match status" value="1"/>
</dbReference>
<dbReference type="OrthoDB" id="10251048at2759"/>
<dbReference type="GO" id="GO:0043565">
    <property type="term" value="F:sequence-specific DNA binding"/>
    <property type="evidence" value="ECO:0007669"/>
    <property type="project" value="InterPro"/>
</dbReference>
<reference evidence="9 10" key="1">
    <citation type="journal article" date="2011" name="Proc. Natl. Acad. Sci. U.S.A.">
        <title>Comparative genomics of xylose-fermenting fungi for enhanced biofuel production.</title>
        <authorList>
            <person name="Wohlbach D.J."/>
            <person name="Kuo A."/>
            <person name="Sato T.K."/>
            <person name="Potts K.M."/>
            <person name="Salamov A.A."/>
            <person name="LaButti K.M."/>
            <person name="Sun H."/>
            <person name="Clum A."/>
            <person name="Pangilinan J.L."/>
            <person name="Lindquist E.A."/>
            <person name="Lucas S."/>
            <person name="Lapidus A."/>
            <person name="Jin M."/>
            <person name="Gunawan C."/>
            <person name="Balan V."/>
            <person name="Dale B.E."/>
            <person name="Jeffries T.W."/>
            <person name="Zinkel R."/>
            <person name="Barry K.W."/>
            <person name="Grigoriev I.V."/>
            <person name="Gasch A.P."/>
        </authorList>
    </citation>
    <scope>NUCLEOTIDE SEQUENCE [LARGE SCALE GENOMIC DNA]</scope>
    <source>
        <strain evidence="10">ATCC 10573 / BCRC 21748 / CBS 615 / JCM 9827 / NBRC 10315 / NRRL Y-1498 / VKM Y-70</strain>
    </source>
</reference>
<organism evidence="10">
    <name type="scientific">Candida tenuis (strain ATCC 10573 / BCRC 21748 / CBS 615 / JCM 9827 / NBRC 10315 / NRRL Y-1498 / VKM Y-70)</name>
    <name type="common">Yeast</name>
    <name type="synonym">Yamadazyma tenuis</name>
    <dbReference type="NCBI Taxonomy" id="590646"/>
    <lineage>
        <taxon>Eukaryota</taxon>
        <taxon>Fungi</taxon>
        <taxon>Dikarya</taxon>
        <taxon>Ascomycota</taxon>
        <taxon>Saccharomycotina</taxon>
        <taxon>Pichiomycetes</taxon>
        <taxon>Debaryomycetaceae</taxon>
        <taxon>Yamadazyma</taxon>
    </lineage>
</organism>
<feature type="domain" description="GATA-type" evidence="8">
    <location>
        <begin position="157"/>
        <end position="192"/>
    </location>
</feature>
<dbReference type="InterPro" id="IPR000679">
    <property type="entry name" value="Znf_GATA"/>
</dbReference>
<evidence type="ECO:0000256" key="1">
    <source>
        <dbReference type="ARBA" id="ARBA00022723"/>
    </source>
</evidence>
<dbReference type="GO" id="GO:0006355">
    <property type="term" value="P:regulation of DNA-templated transcription"/>
    <property type="evidence" value="ECO:0007669"/>
    <property type="project" value="InterPro"/>
</dbReference>
<keyword evidence="2 6" id="KW-0863">Zinc-finger</keyword>